<feature type="compositionally biased region" description="Polar residues" evidence="5">
    <location>
        <begin position="595"/>
        <end position="609"/>
    </location>
</feature>
<feature type="compositionally biased region" description="Low complexity" evidence="5">
    <location>
        <begin position="247"/>
        <end position="257"/>
    </location>
</feature>
<dbReference type="InterPro" id="IPR011009">
    <property type="entry name" value="Kinase-like_dom_sf"/>
</dbReference>
<evidence type="ECO:0000256" key="4">
    <source>
        <dbReference type="ARBA" id="ARBA00022840"/>
    </source>
</evidence>
<feature type="compositionally biased region" description="Basic and acidic residues" evidence="5">
    <location>
        <begin position="809"/>
        <end position="820"/>
    </location>
</feature>
<keyword evidence="8" id="KW-1185">Reference proteome</keyword>
<feature type="compositionally biased region" description="Basic residues" evidence="5">
    <location>
        <begin position="113"/>
        <end position="123"/>
    </location>
</feature>
<evidence type="ECO:0000256" key="1">
    <source>
        <dbReference type="ARBA" id="ARBA00022679"/>
    </source>
</evidence>
<evidence type="ECO:0000256" key="5">
    <source>
        <dbReference type="SAM" id="MobiDB-lite"/>
    </source>
</evidence>
<feature type="compositionally biased region" description="Acidic residues" evidence="5">
    <location>
        <begin position="532"/>
        <end position="592"/>
    </location>
</feature>
<dbReference type="PROSITE" id="PS50011">
    <property type="entry name" value="PROTEIN_KINASE_DOM"/>
    <property type="match status" value="1"/>
</dbReference>
<feature type="compositionally biased region" description="Polar residues" evidence="5">
    <location>
        <begin position="773"/>
        <end position="782"/>
    </location>
</feature>
<reference evidence="7 8" key="1">
    <citation type="journal article" date="2019" name="Nat. Ecol. Evol.">
        <title>Megaphylogeny resolves global patterns of mushroom evolution.</title>
        <authorList>
            <person name="Varga T."/>
            <person name="Krizsan K."/>
            <person name="Foldi C."/>
            <person name="Dima B."/>
            <person name="Sanchez-Garcia M."/>
            <person name="Sanchez-Ramirez S."/>
            <person name="Szollosi G.J."/>
            <person name="Szarkandi J.G."/>
            <person name="Papp V."/>
            <person name="Albert L."/>
            <person name="Andreopoulos W."/>
            <person name="Angelini C."/>
            <person name="Antonin V."/>
            <person name="Barry K.W."/>
            <person name="Bougher N.L."/>
            <person name="Buchanan P."/>
            <person name="Buyck B."/>
            <person name="Bense V."/>
            <person name="Catcheside P."/>
            <person name="Chovatia M."/>
            <person name="Cooper J."/>
            <person name="Damon W."/>
            <person name="Desjardin D."/>
            <person name="Finy P."/>
            <person name="Geml J."/>
            <person name="Haridas S."/>
            <person name="Hughes K."/>
            <person name="Justo A."/>
            <person name="Karasinski D."/>
            <person name="Kautmanova I."/>
            <person name="Kiss B."/>
            <person name="Kocsube S."/>
            <person name="Kotiranta H."/>
            <person name="LaButti K.M."/>
            <person name="Lechner B.E."/>
            <person name="Liimatainen K."/>
            <person name="Lipzen A."/>
            <person name="Lukacs Z."/>
            <person name="Mihaltcheva S."/>
            <person name="Morgado L.N."/>
            <person name="Niskanen T."/>
            <person name="Noordeloos M.E."/>
            <person name="Ohm R.A."/>
            <person name="Ortiz-Santana B."/>
            <person name="Ovrebo C."/>
            <person name="Racz N."/>
            <person name="Riley R."/>
            <person name="Savchenko A."/>
            <person name="Shiryaev A."/>
            <person name="Soop K."/>
            <person name="Spirin V."/>
            <person name="Szebenyi C."/>
            <person name="Tomsovsky M."/>
            <person name="Tulloss R.E."/>
            <person name="Uehling J."/>
            <person name="Grigoriev I.V."/>
            <person name="Vagvolgyi C."/>
            <person name="Papp T."/>
            <person name="Martin F.M."/>
            <person name="Miettinen O."/>
            <person name="Hibbett D.S."/>
            <person name="Nagy L.G."/>
        </authorList>
    </citation>
    <scope>NUCLEOTIDE SEQUENCE [LARGE SCALE GENOMIC DNA]</scope>
    <source>
        <strain evidence="7 8">FP101781</strain>
    </source>
</reference>
<accession>A0A4Y7SW51</accession>
<evidence type="ECO:0000259" key="6">
    <source>
        <dbReference type="PROSITE" id="PS50011"/>
    </source>
</evidence>
<dbReference type="OrthoDB" id="4062651at2759"/>
<feature type="compositionally biased region" description="Polar residues" evidence="5">
    <location>
        <begin position="497"/>
        <end position="509"/>
    </location>
</feature>
<feature type="compositionally biased region" description="Acidic residues" evidence="5">
    <location>
        <begin position="429"/>
        <end position="449"/>
    </location>
</feature>
<feature type="region of interest" description="Disordered" evidence="5">
    <location>
        <begin position="1"/>
        <end position="189"/>
    </location>
</feature>
<dbReference type="InterPro" id="IPR000719">
    <property type="entry name" value="Prot_kinase_dom"/>
</dbReference>
<evidence type="ECO:0000313" key="8">
    <source>
        <dbReference type="Proteomes" id="UP000298030"/>
    </source>
</evidence>
<sequence length="1090" mass="122096">MALQRRSPPHHRSHPTTHALSLSSRRTYPLRRTNSRTSSHAPDEHSISSPAVPNRPVLVPLHNLRRLPSRTFGPTSRNEKDTVMRESSHLVHVGAKRKRVASSNENVNAQARQTRRPQKRKRSSTTVGRRYASTSEDSEPESSDMELDPPSRRFADSEEEEVLDGEEEELEEDEDEDDSTDDYLLYSAPHARLNRLKKGELVRLYRVGGLPEDPELLTKAEIIEVIIEARDEETASLPPSSPPGRTDAASSDYSSDDGNVAGDEDDEEPETPTSGPQASPLKRRATTEIAKATPSRPLKGRSMSLGTVLQANGTGSAQALKRKSSLRIITEPPSTSRYGQRSTNRSSPSTSGTQSAVTQSTPVHRLRSRKVSAPTPVDVRITPTSSKGKGKAKPKQVEFIDEPVQPTRTSSRRRSKEGGRPHIFKGYTDESDLTDLTDSTDPDDDDDDKDCLPQLPQPSPRRLRSKDRERSYEKVIFHADAGDTPIAARKGKARASPRSSGEPSDQTSQRPKRVLPVRSAKRKIKTLRESDLEMGSEGEEEEDELEEVAGEEEVIEVNGEEDEEEEEEEEEIDEEGEEEEEADADEENEVDELVSTATVTPPTSAQATRRTPMRQRLRHRKDSTDDDADEGDDEHEDVDEEAAEVDEEEDIADDESTIAVEEPRRLRNGKVVGDDDIHMETEAEEDAVEEEVAEEGSEDEAEDDEAMDQEEDEDAGEVTDDDVDLTVATRKTLTRLRKDDLVRLCESRNLEPVGNKRKLAEALLQWRDRQGHDFSSPSSTGTVRAPSTARRGRKKQSNVASGTPVLLRSHRDQIHTDEPRTPKILKLEKIGSGGFKDVFIGKFKGRRIAIAEFRGTLSAMDIKELKLLGGFDHPNIVRFLGVSIPENTKETPVMIVSELCSNGDLFDYIRNVNAPSLHKVLRMMFDIASGLEYLHMRTPSVIHRDCKSSNILITAKGIAKIADFGLAKVKESTRSMVRSLVGTVNWQAPELWTAHPNYNHKVDVFSCAMVFWEMLQWHVPNKKFPWEGMNEHAIYDLVGAKKQRPSMSGLRKQWCPEVVDLVEHMWQQDPRDRPTMSEVVATLKELVAIY</sequence>
<dbReference type="Proteomes" id="UP000298030">
    <property type="component" value="Unassembled WGS sequence"/>
</dbReference>
<dbReference type="InterPro" id="IPR051681">
    <property type="entry name" value="Ser/Thr_Kinases-Pseudokinases"/>
</dbReference>
<dbReference type="Gene3D" id="1.10.510.10">
    <property type="entry name" value="Transferase(Phosphotransferase) domain 1"/>
    <property type="match status" value="1"/>
</dbReference>
<feature type="compositionally biased region" description="Polar residues" evidence="5">
    <location>
        <begin position="304"/>
        <end position="317"/>
    </location>
</feature>
<feature type="compositionally biased region" description="Basic and acidic residues" evidence="5">
    <location>
        <begin position="77"/>
        <end position="89"/>
    </location>
</feature>
<dbReference type="EMBL" id="QPFP01000052">
    <property type="protein sequence ID" value="TEB25931.1"/>
    <property type="molecule type" value="Genomic_DNA"/>
</dbReference>
<dbReference type="SUPFAM" id="SSF56112">
    <property type="entry name" value="Protein kinase-like (PK-like)"/>
    <property type="match status" value="1"/>
</dbReference>
<dbReference type="STRING" id="71717.A0A4Y7SW51"/>
<dbReference type="GO" id="GO:0004674">
    <property type="term" value="F:protein serine/threonine kinase activity"/>
    <property type="evidence" value="ECO:0007669"/>
    <property type="project" value="TreeGrafter"/>
</dbReference>
<feature type="region of interest" description="Disordered" evidence="5">
    <location>
        <begin position="770"/>
        <end position="820"/>
    </location>
</feature>
<evidence type="ECO:0000313" key="7">
    <source>
        <dbReference type="EMBL" id="TEB25931.1"/>
    </source>
</evidence>
<feature type="compositionally biased region" description="Basic residues" evidence="5">
    <location>
        <begin position="611"/>
        <end position="621"/>
    </location>
</feature>
<feature type="domain" description="Protein kinase" evidence="6">
    <location>
        <begin position="824"/>
        <end position="1087"/>
    </location>
</feature>
<feature type="compositionally biased region" description="Polar residues" evidence="5">
    <location>
        <begin position="101"/>
        <end position="112"/>
    </location>
</feature>
<organism evidence="7 8">
    <name type="scientific">Coprinellus micaceus</name>
    <name type="common">Glistening ink-cap mushroom</name>
    <name type="synonym">Coprinus micaceus</name>
    <dbReference type="NCBI Taxonomy" id="71717"/>
    <lineage>
        <taxon>Eukaryota</taxon>
        <taxon>Fungi</taxon>
        <taxon>Dikarya</taxon>
        <taxon>Basidiomycota</taxon>
        <taxon>Agaricomycotina</taxon>
        <taxon>Agaricomycetes</taxon>
        <taxon>Agaricomycetidae</taxon>
        <taxon>Agaricales</taxon>
        <taxon>Agaricineae</taxon>
        <taxon>Psathyrellaceae</taxon>
        <taxon>Coprinellus</taxon>
    </lineage>
</organism>
<feature type="compositionally biased region" description="Basic and acidic residues" evidence="5">
    <location>
        <begin position="672"/>
        <end position="681"/>
    </location>
</feature>
<protein>
    <recommendedName>
        <fullName evidence="6">Protein kinase domain-containing protein</fullName>
    </recommendedName>
</protein>
<keyword evidence="2" id="KW-0547">Nucleotide-binding</keyword>
<dbReference type="PANTHER" id="PTHR44329:SF288">
    <property type="entry name" value="MITOGEN-ACTIVATED PROTEIN KINASE KINASE KINASE 20"/>
    <property type="match status" value="1"/>
</dbReference>
<dbReference type="Pfam" id="PF07714">
    <property type="entry name" value="PK_Tyr_Ser-Thr"/>
    <property type="match status" value="1"/>
</dbReference>
<feature type="compositionally biased region" description="Acidic residues" evidence="5">
    <location>
        <begin position="157"/>
        <end position="181"/>
    </location>
</feature>
<feature type="compositionally biased region" description="Basic and acidic residues" evidence="5">
    <location>
        <begin position="466"/>
        <end position="481"/>
    </location>
</feature>
<proteinExistence type="predicted"/>
<feature type="compositionally biased region" description="Polar residues" evidence="5">
    <location>
        <begin position="332"/>
        <end position="362"/>
    </location>
</feature>
<feature type="compositionally biased region" description="Basic residues" evidence="5">
    <location>
        <begin position="510"/>
        <end position="525"/>
    </location>
</feature>
<keyword evidence="4" id="KW-0067">ATP-binding</keyword>
<comment type="caution">
    <text evidence="7">The sequence shown here is derived from an EMBL/GenBank/DDBJ whole genome shotgun (WGS) entry which is preliminary data.</text>
</comment>
<feature type="compositionally biased region" description="Acidic residues" evidence="5">
    <location>
        <begin position="682"/>
        <end position="720"/>
    </location>
</feature>
<keyword evidence="1" id="KW-0808">Transferase</keyword>
<evidence type="ECO:0000256" key="3">
    <source>
        <dbReference type="ARBA" id="ARBA00022777"/>
    </source>
</evidence>
<evidence type="ECO:0000256" key="2">
    <source>
        <dbReference type="ARBA" id="ARBA00022741"/>
    </source>
</evidence>
<dbReference type="GO" id="GO:0005524">
    <property type="term" value="F:ATP binding"/>
    <property type="evidence" value="ECO:0007669"/>
    <property type="project" value="UniProtKB-KW"/>
</dbReference>
<gene>
    <name evidence="7" type="ORF">FA13DRAFT_1737845</name>
</gene>
<dbReference type="InterPro" id="IPR001245">
    <property type="entry name" value="Ser-Thr/Tyr_kinase_cat_dom"/>
</dbReference>
<feature type="compositionally biased region" description="Acidic residues" evidence="5">
    <location>
        <begin position="624"/>
        <end position="656"/>
    </location>
</feature>
<feature type="compositionally biased region" description="Acidic residues" evidence="5">
    <location>
        <begin position="136"/>
        <end position="147"/>
    </location>
</feature>
<dbReference type="CDD" id="cd13999">
    <property type="entry name" value="STKc_MAP3K-like"/>
    <property type="match status" value="1"/>
</dbReference>
<dbReference type="AlphaFoldDB" id="A0A4Y7SW51"/>
<name>A0A4Y7SW51_COPMI</name>
<dbReference type="PANTHER" id="PTHR44329">
    <property type="entry name" value="SERINE/THREONINE-PROTEIN KINASE TNNI3K-RELATED"/>
    <property type="match status" value="1"/>
</dbReference>
<feature type="region of interest" description="Disordered" evidence="5">
    <location>
        <begin position="230"/>
        <end position="720"/>
    </location>
</feature>
<keyword evidence="3" id="KW-0418">Kinase</keyword>